<evidence type="ECO:0000313" key="15">
    <source>
        <dbReference type="EMBL" id="PWU23236.1"/>
    </source>
</evidence>
<comment type="similarity">
    <text evidence="3">Belongs to the peptidase M50B family.</text>
</comment>
<dbReference type="AlphaFoldDB" id="A0A317JPW5"/>
<gene>
    <name evidence="15" type="ORF">C5B42_03670</name>
</gene>
<dbReference type="PANTHER" id="PTHR35864:SF1">
    <property type="entry name" value="ZINC METALLOPROTEASE YWHC-RELATED"/>
    <property type="match status" value="1"/>
</dbReference>
<sequence length="209" mass="22521">MLISLLASHPLIFLLDCLALIISITIHECSHALVADKLGDPTPRLQGRITLNPLAHLDPIGTILLLVIGLGWGKPVEIDSYNFRHPRPDQALVAAAGPLSNLLLATLLAIIVRFTGLGSDLFALFAIPIISINVALAIFNLVPVSPLDGGKILIGIAPKEMAREWAHVLNQYGTFILLALIIPWWNGMSPISVLINPIINGILNILLPM</sequence>
<keyword evidence="9" id="KW-0862">Zinc</keyword>
<dbReference type="GO" id="GO:0005886">
    <property type="term" value="C:plasma membrane"/>
    <property type="evidence" value="ECO:0007669"/>
    <property type="project" value="UniProtKB-SubCell"/>
</dbReference>
<protein>
    <submittedName>
        <fullName evidence="15">Site-2 protease family protein</fullName>
    </submittedName>
</protein>
<comment type="cofactor">
    <cofactor evidence="1">
        <name>Zn(2+)</name>
        <dbReference type="ChEBI" id="CHEBI:29105"/>
    </cofactor>
</comment>
<dbReference type="InterPro" id="IPR044537">
    <property type="entry name" value="Rip2-like"/>
</dbReference>
<comment type="caution">
    <text evidence="15">The sequence shown here is derived from an EMBL/GenBank/DDBJ whole genome shotgun (WGS) entry which is preliminary data.</text>
</comment>
<evidence type="ECO:0000256" key="1">
    <source>
        <dbReference type="ARBA" id="ARBA00001947"/>
    </source>
</evidence>
<name>A0A317JPW5_9BACT</name>
<dbReference type="GO" id="GO:0046872">
    <property type="term" value="F:metal ion binding"/>
    <property type="evidence" value="ECO:0007669"/>
    <property type="project" value="UniProtKB-KW"/>
</dbReference>
<dbReference type="GO" id="GO:0006508">
    <property type="term" value="P:proteolysis"/>
    <property type="evidence" value="ECO:0007669"/>
    <property type="project" value="UniProtKB-KW"/>
</dbReference>
<evidence type="ECO:0000256" key="9">
    <source>
        <dbReference type="ARBA" id="ARBA00022833"/>
    </source>
</evidence>
<evidence type="ECO:0000256" key="4">
    <source>
        <dbReference type="ARBA" id="ARBA00022475"/>
    </source>
</evidence>
<reference evidence="15 16" key="1">
    <citation type="submission" date="2018-02" db="EMBL/GenBank/DDBJ databases">
        <title>Genomic Reconstructions from Amazon Rainforest and Pasture Soil Reveal Novel Insights into the Physiology of Candidate Phyla in Tropical Sites.</title>
        <authorList>
            <person name="Kroeger M.E."/>
            <person name="Delmont T."/>
            <person name="Eren A.M."/>
            <person name="Guo J."/>
            <person name="Meyer K.M."/>
            <person name="Khan K."/>
            <person name="Rodrigues J.L.M."/>
            <person name="Bohannan B.J.M."/>
            <person name="Tringe S."/>
            <person name="Borges C.D."/>
            <person name="Tiedje J."/>
            <person name="Tsai S.M."/>
            <person name="Nusslein K."/>
        </authorList>
    </citation>
    <scope>NUCLEOTIDE SEQUENCE [LARGE SCALE GENOMIC DNA]</scope>
    <source>
        <strain evidence="15">Amazon FNV 2010 28 9</strain>
    </source>
</reference>
<feature type="transmembrane region" description="Helical" evidence="13">
    <location>
        <begin position="12"/>
        <end position="34"/>
    </location>
</feature>
<proteinExistence type="inferred from homology"/>
<evidence type="ECO:0000256" key="3">
    <source>
        <dbReference type="ARBA" id="ARBA00007931"/>
    </source>
</evidence>
<dbReference type="CDD" id="cd06158">
    <property type="entry name" value="S2P-M50_like_1"/>
    <property type="match status" value="1"/>
</dbReference>
<dbReference type="Pfam" id="PF02163">
    <property type="entry name" value="Peptidase_M50"/>
    <property type="match status" value="1"/>
</dbReference>
<evidence type="ECO:0000259" key="14">
    <source>
        <dbReference type="Pfam" id="PF02163"/>
    </source>
</evidence>
<evidence type="ECO:0000256" key="7">
    <source>
        <dbReference type="ARBA" id="ARBA00022723"/>
    </source>
</evidence>
<dbReference type="EMBL" id="PSRQ01000042">
    <property type="protein sequence ID" value="PWU23236.1"/>
    <property type="molecule type" value="Genomic_DNA"/>
</dbReference>
<feature type="transmembrane region" description="Helical" evidence="13">
    <location>
        <begin position="165"/>
        <end position="185"/>
    </location>
</feature>
<keyword evidence="12 13" id="KW-0472">Membrane</keyword>
<feature type="domain" description="Peptidase M50" evidence="14">
    <location>
        <begin position="129"/>
        <end position="180"/>
    </location>
</feature>
<evidence type="ECO:0000256" key="10">
    <source>
        <dbReference type="ARBA" id="ARBA00022989"/>
    </source>
</evidence>
<evidence type="ECO:0000256" key="8">
    <source>
        <dbReference type="ARBA" id="ARBA00022801"/>
    </source>
</evidence>
<keyword evidence="10 13" id="KW-1133">Transmembrane helix</keyword>
<keyword evidence="6 13" id="KW-0812">Transmembrane</keyword>
<keyword evidence="5 15" id="KW-0645">Protease</keyword>
<keyword evidence="8" id="KW-0378">Hydrolase</keyword>
<accession>A0A317JPW5</accession>
<keyword evidence="11" id="KW-0482">Metalloprotease</keyword>
<feature type="transmembrane region" description="Helical" evidence="13">
    <location>
        <begin position="54"/>
        <end position="72"/>
    </location>
</feature>
<evidence type="ECO:0000256" key="11">
    <source>
        <dbReference type="ARBA" id="ARBA00023049"/>
    </source>
</evidence>
<organism evidence="15 16">
    <name type="scientific">Candidatus Cerribacteria bacterium 'Amazon FNV 2010 28 9'</name>
    <dbReference type="NCBI Taxonomy" id="2081795"/>
    <lineage>
        <taxon>Bacteria</taxon>
        <taxon>Candidatus Cerribacteria</taxon>
    </lineage>
</organism>
<feature type="transmembrane region" description="Helical" evidence="13">
    <location>
        <begin position="92"/>
        <end position="115"/>
    </location>
</feature>
<dbReference type="GO" id="GO:0008237">
    <property type="term" value="F:metallopeptidase activity"/>
    <property type="evidence" value="ECO:0007669"/>
    <property type="project" value="UniProtKB-KW"/>
</dbReference>
<keyword evidence="4" id="KW-1003">Cell membrane</keyword>
<feature type="transmembrane region" description="Helical" evidence="13">
    <location>
        <begin position="191"/>
        <end position="207"/>
    </location>
</feature>
<keyword evidence="7" id="KW-0479">Metal-binding</keyword>
<dbReference type="Proteomes" id="UP000246104">
    <property type="component" value="Unassembled WGS sequence"/>
</dbReference>
<evidence type="ECO:0000256" key="5">
    <source>
        <dbReference type="ARBA" id="ARBA00022670"/>
    </source>
</evidence>
<evidence type="ECO:0000256" key="13">
    <source>
        <dbReference type="SAM" id="Phobius"/>
    </source>
</evidence>
<feature type="transmembrane region" description="Helical" evidence="13">
    <location>
        <begin position="121"/>
        <end position="144"/>
    </location>
</feature>
<dbReference type="InterPro" id="IPR008915">
    <property type="entry name" value="Peptidase_M50"/>
</dbReference>
<comment type="subcellular location">
    <subcellularLocation>
        <location evidence="2">Cell membrane</location>
        <topology evidence="2">Multi-pass membrane protein</topology>
    </subcellularLocation>
</comment>
<evidence type="ECO:0000256" key="12">
    <source>
        <dbReference type="ARBA" id="ARBA00023136"/>
    </source>
</evidence>
<evidence type="ECO:0000256" key="6">
    <source>
        <dbReference type="ARBA" id="ARBA00022692"/>
    </source>
</evidence>
<evidence type="ECO:0000256" key="2">
    <source>
        <dbReference type="ARBA" id="ARBA00004651"/>
    </source>
</evidence>
<evidence type="ECO:0000313" key="16">
    <source>
        <dbReference type="Proteomes" id="UP000246104"/>
    </source>
</evidence>
<dbReference type="InterPro" id="IPR052348">
    <property type="entry name" value="Metallopeptidase_M50B"/>
</dbReference>
<dbReference type="PANTHER" id="PTHR35864">
    <property type="entry name" value="ZINC METALLOPROTEASE MJ0611-RELATED"/>
    <property type="match status" value="1"/>
</dbReference>